<protein>
    <submittedName>
        <fullName evidence="2">Coenzyme F420 hydrogenase/dehydrogenase beta subunit domain protein</fullName>
    </submittedName>
</protein>
<comment type="caution">
    <text evidence="2">The sequence shown here is derived from an EMBL/GenBank/DDBJ whole genome shotgun (WGS) entry which is preliminary data.</text>
</comment>
<sequence>MAEDEEGFLYPQVDTSKCVDCHLCEKVCPVINKYEARIPLNVYAAKNSDDEVRRSSSSGGIFTLLAEQTIKDGGVVFGACWDNEWKIRHDYVDNISNLQKFRSSKYLQSVIGDSYLKAEQFLKTDRKVMFTGTPCQVAGLKHFLRKEYDNLLAVEVICHSVPSPGVWQQYLTTRLTTLKWEKSDIRNISFRGKKTGWKTYSFVIENKDGNILTELSSKNAFMRGFLADLYTRPSCHACPAKQLRSGSDITLGDFWGIESLMPEIDDDKGVSAIIVNSDKGKQVLHNIDIELYEVQYDELTTRNPALVKSFPITPKRTEFFKENGFTFEEKVKRLAKKTFSMKTLAYRIVRKVIPNAIVKILRRFLR</sequence>
<dbReference type="InterPro" id="IPR017896">
    <property type="entry name" value="4Fe4S_Fe-S-bd"/>
</dbReference>
<dbReference type="PROSITE" id="PS51379">
    <property type="entry name" value="4FE4S_FER_2"/>
    <property type="match status" value="1"/>
</dbReference>
<evidence type="ECO:0000259" key="1">
    <source>
        <dbReference type="PROSITE" id="PS51379"/>
    </source>
</evidence>
<feature type="domain" description="4Fe-4S ferredoxin-type" evidence="1">
    <location>
        <begin position="9"/>
        <end position="39"/>
    </location>
</feature>
<dbReference type="PROSITE" id="PS00198">
    <property type="entry name" value="4FE4S_FER_1"/>
    <property type="match status" value="1"/>
</dbReference>
<proteinExistence type="predicted"/>
<name>K1SF20_9ZZZZ</name>
<dbReference type="SUPFAM" id="SSF54862">
    <property type="entry name" value="4Fe-4S ferredoxins"/>
    <property type="match status" value="1"/>
</dbReference>
<dbReference type="Pfam" id="PF04432">
    <property type="entry name" value="FrhB_FdhB_C"/>
    <property type="match status" value="1"/>
</dbReference>
<dbReference type="EMBL" id="AJWZ01011230">
    <property type="protein sequence ID" value="EKC46016.1"/>
    <property type="molecule type" value="Genomic_DNA"/>
</dbReference>
<dbReference type="PANTHER" id="PTHR43193:SF2">
    <property type="entry name" value="POLYFERREDOXIN PROTEIN FWDF"/>
    <property type="match status" value="1"/>
</dbReference>
<dbReference type="PANTHER" id="PTHR43193">
    <property type="match status" value="1"/>
</dbReference>
<reference evidence="2" key="1">
    <citation type="journal article" date="2013" name="Environ. Microbiol.">
        <title>Microbiota from the distal guts of lean and obese adolescents exhibit partial functional redundancy besides clear differences in community structure.</title>
        <authorList>
            <person name="Ferrer M."/>
            <person name="Ruiz A."/>
            <person name="Lanza F."/>
            <person name="Haange S.B."/>
            <person name="Oberbach A."/>
            <person name="Till H."/>
            <person name="Bargiela R."/>
            <person name="Campoy C."/>
            <person name="Segura M.T."/>
            <person name="Richter M."/>
            <person name="von Bergen M."/>
            <person name="Seifert J."/>
            <person name="Suarez A."/>
        </authorList>
    </citation>
    <scope>NUCLEOTIDE SEQUENCE</scope>
</reference>
<dbReference type="InterPro" id="IPR007525">
    <property type="entry name" value="FrhB_FdhB_C"/>
</dbReference>
<dbReference type="Pfam" id="PF00037">
    <property type="entry name" value="Fer4"/>
    <property type="match status" value="1"/>
</dbReference>
<gene>
    <name evidence="2" type="ORF">OBE_16517</name>
</gene>
<dbReference type="InterPro" id="IPR017900">
    <property type="entry name" value="4Fe4S_Fe_S_CS"/>
</dbReference>
<accession>K1SF20</accession>
<dbReference type="AlphaFoldDB" id="K1SF20"/>
<dbReference type="InterPro" id="IPR052977">
    <property type="entry name" value="Polyferredoxin-like_ET"/>
</dbReference>
<organism evidence="2">
    <name type="scientific">human gut metagenome</name>
    <dbReference type="NCBI Taxonomy" id="408170"/>
    <lineage>
        <taxon>unclassified sequences</taxon>
        <taxon>metagenomes</taxon>
        <taxon>organismal metagenomes</taxon>
    </lineage>
</organism>
<evidence type="ECO:0000313" key="2">
    <source>
        <dbReference type="EMBL" id="EKC46016.1"/>
    </source>
</evidence>